<evidence type="ECO:0000256" key="1">
    <source>
        <dbReference type="SAM" id="SignalP"/>
    </source>
</evidence>
<sequence>MAQCRSSYILRLTTLLLSCLLLRDIRSLDRVLRSWVFNFDRWKQLGSSIKLTSKPMSSLPWSAVDLENPPKLRSAIAEGIRLNELLARVQYNCNKQRHVGSTLNGFASCEDSFLSSRQKNVLSILGDPYDDGSFEANLGADKYYIFTPREASWMKEINSQVVRVSGLREKGWQLHRILASVPATSFDSIKVDFVSPFLKDGGFVQAADLVKELLEKVMTEQVHVVVRIRNELAHDALFSWYSLLHWLFFQRRFVLLAAEQSGLCGRQIDQCRYQLSFVRLPPGGTISFEAPLIGMGSPTEEHARLLAYLESNNDACSAPSTRTDIPLYCTEFLSHNPCQVYMFRYPNHDNTFTTSVTTSSEQSSHLSKCQVFYFTSESTTNSSSEFEVTEVVGLSPDSSTRKVPGSGWSDYWSLTPLTQLTTRYSPNVQQIISLLTLDLDGSEWDILGGLLDSGVLKRFRQISFRLRIWFGEENENYRRFYSWFVRLERQGFHKLAFRHLQESARDIVFVSL</sequence>
<name>A0A914X570_9BILA</name>
<reference evidence="3" key="1">
    <citation type="submission" date="2022-11" db="UniProtKB">
        <authorList>
            <consortium name="WormBaseParasite"/>
        </authorList>
    </citation>
    <scope>IDENTIFICATION</scope>
</reference>
<keyword evidence="2" id="KW-1185">Reference proteome</keyword>
<feature type="chain" id="PRO_5037712385" evidence="1">
    <location>
        <begin position="28"/>
        <end position="512"/>
    </location>
</feature>
<dbReference type="Proteomes" id="UP000887566">
    <property type="component" value="Unplaced"/>
</dbReference>
<keyword evidence="1" id="KW-0732">Signal</keyword>
<evidence type="ECO:0000313" key="2">
    <source>
        <dbReference type="Proteomes" id="UP000887566"/>
    </source>
</evidence>
<proteinExistence type="predicted"/>
<evidence type="ECO:0000313" key="3">
    <source>
        <dbReference type="WBParaSite" id="PSAMB.scaffold63size88973.g1500.t1"/>
    </source>
</evidence>
<feature type="signal peptide" evidence="1">
    <location>
        <begin position="1"/>
        <end position="27"/>
    </location>
</feature>
<organism evidence="2 3">
    <name type="scientific">Plectus sambesii</name>
    <dbReference type="NCBI Taxonomy" id="2011161"/>
    <lineage>
        <taxon>Eukaryota</taxon>
        <taxon>Metazoa</taxon>
        <taxon>Ecdysozoa</taxon>
        <taxon>Nematoda</taxon>
        <taxon>Chromadorea</taxon>
        <taxon>Plectida</taxon>
        <taxon>Plectina</taxon>
        <taxon>Plectoidea</taxon>
        <taxon>Plectidae</taxon>
        <taxon>Plectus</taxon>
    </lineage>
</organism>
<protein>
    <submittedName>
        <fullName evidence="3">Methyltransferase FkbM domain-containing protein</fullName>
    </submittedName>
</protein>
<accession>A0A914X570</accession>
<dbReference type="WBParaSite" id="PSAMB.scaffold63size88973.g1500.t1">
    <property type="protein sequence ID" value="PSAMB.scaffold63size88973.g1500.t1"/>
    <property type="gene ID" value="PSAMB.scaffold63size88973.g1500"/>
</dbReference>
<dbReference type="AlphaFoldDB" id="A0A914X570"/>